<gene>
    <name evidence="1" type="ORF">X474_01120</name>
</gene>
<dbReference type="RefSeq" id="WP_044346177.1">
    <property type="nucleotide sequence ID" value="NZ_AZAC01000001.1"/>
</dbReference>
<dbReference type="EMBL" id="AZAC01000001">
    <property type="protein sequence ID" value="KIX16087.1"/>
    <property type="molecule type" value="Genomic_DNA"/>
</dbReference>
<organism evidence="1 2">
    <name type="scientific">Dethiosulfatarculus sandiegensis</name>
    <dbReference type="NCBI Taxonomy" id="1429043"/>
    <lineage>
        <taxon>Bacteria</taxon>
        <taxon>Pseudomonadati</taxon>
        <taxon>Thermodesulfobacteriota</taxon>
        <taxon>Desulfarculia</taxon>
        <taxon>Desulfarculales</taxon>
        <taxon>Desulfarculaceae</taxon>
        <taxon>Dethiosulfatarculus</taxon>
    </lineage>
</organism>
<reference evidence="1 2" key="1">
    <citation type="submission" date="2013-11" db="EMBL/GenBank/DDBJ databases">
        <title>Metagenomic analysis of a methanogenic consortium involved in long chain n-alkane degradation.</title>
        <authorList>
            <person name="Davidova I.A."/>
            <person name="Callaghan A.V."/>
            <person name="Wawrik B."/>
            <person name="Pruitt S."/>
            <person name="Marks C."/>
            <person name="Duncan K.E."/>
            <person name="Suflita J.M."/>
        </authorList>
    </citation>
    <scope>NUCLEOTIDE SEQUENCE [LARGE SCALE GENOMIC DNA]</scope>
    <source>
        <strain evidence="1 2">SPR</strain>
    </source>
</reference>
<evidence type="ECO:0000313" key="1">
    <source>
        <dbReference type="EMBL" id="KIX16087.1"/>
    </source>
</evidence>
<protein>
    <submittedName>
        <fullName evidence="1">Uncharacterized protein</fullName>
    </submittedName>
</protein>
<evidence type="ECO:0000313" key="2">
    <source>
        <dbReference type="Proteomes" id="UP000032233"/>
    </source>
</evidence>
<sequence length="108" mass="12127">MPLDYTEITIGPPGKVIDRLTRRIGELNFNSKNIRIGITRCPSETFDSLNGKLKWAAMKLVYATSSSSQAVQVGQMLRSWDAKLYVDTKEVTPDLGPNQAYYAFVVIR</sequence>
<dbReference type="AlphaFoldDB" id="A0A0D2GN78"/>
<comment type="caution">
    <text evidence="1">The sequence shown here is derived from an EMBL/GenBank/DDBJ whole genome shotgun (WGS) entry which is preliminary data.</text>
</comment>
<name>A0A0D2GN78_9BACT</name>
<dbReference type="InParanoid" id="A0A0D2GN78"/>
<dbReference type="OrthoDB" id="9858474at2"/>
<keyword evidence="2" id="KW-1185">Reference proteome</keyword>
<accession>A0A0D2GN78</accession>
<dbReference type="Proteomes" id="UP000032233">
    <property type="component" value="Unassembled WGS sequence"/>
</dbReference>
<proteinExistence type="predicted"/>